<dbReference type="Gene3D" id="3.40.50.12580">
    <property type="match status" value="1"/>
</dbReference>
<evidence type="ECO:0000313" key="2">
    <source>
        <dbReference type="Proteomes" id="UP001628193"/>
    </source>
</evidence>
<name>A0ABQ0C927_9PROT</name>
<gene>
    <name evidence="1" type="ORF">SIID45300_01717</name>
</gene>
<accession>A0ABQ0C927</accession>
<proteinExistence type="predicted"/>
<keyword evidence="2" id="KW-1185">Reference proteome</keyword>
<reference evidence="1 2" key="1">
    <citation type="submission" date="2024-09" db="EMBL/GenBank/DDBJ databases">
        <title>Draft genome sequence of Candidatus Magnetaquicoccaceae bacterium FCR-1.</title>
        <authorList>
            <person name="Shimoshige H."/>
            <person name="Shimamura S."/>
            <person name="Taoka A."/>
            <person name="Kobayashi H."/>
            <person name="Maekawa T."/>
        </authorList>
    </citation>
    <scope>NUCLEOTIDE SEQUENCE [LARGE SCALE GENOMIC DNA]</scope>
    <source>
        <strain evidence="1 2">FCR-1</strain>
    </source>
</reference>
<protein>
    <submittedName>
        <fullName evidence="1">Uncharacterized protein</fullName>
    </submittedName>
</protein>
<dbReference type="EMBL" id="BAAFGK010000004">
    <property type="protein sequence ID" value="GAB0057390.1"/>
    <property type="molecule type" value="Genomic_DNA"/>
</dbReference>
<evidence type="ECO:0000313" key="1">
    <source>
        <dbReference type="EMBL" id="GAB0057390.1"/>
    </source>
</evidence>
<dbReference type="Proteomes" id="UP001628193">
    <property type="component" value="Unassembled WGS sequence"/>
</dbReference>
<organism evidence="1 2">
    <name type="scientific">Candidatus Magnetaquiglobus chichijimensis</name>
    <dbReference type="NCBI Taxonomy" id="3141448"/>
    <lineage>
        <taxon>Bacteria</taxon>
        <taxon>Pseudomonadati</taxon>
        <taxon>Pseudomonadota</taxon>
        <taxon>Magnetococcia</taxon>
        <taxon>Magnetococcales</taxon>
        <taxon>Candidatus Magnetaquicoccaceae</taxon>
        <taxon>Candidatus Magnetaquiglobus</taxon>
    </lineage>
</organism>
<dbReference type="InterPro" id="IPR043148">
    <property type="entry name" value="TagF_C"/>
</dbReference>
<comment type="caution">
    <text evidence="1">The sequence shown here is derived from an EMBL/GenBank/DDBJ whole genome shotgun (WGS) entry which is preliminary data.</text>
</comment>
<sequence length="451" mass="52553">MIMSKLKRILLIAGRYRAENPYIDLGVKRRFEALGIRVILALPMRSFHEAGFRPEDLADPVFVREGAIPLQDQQDFMRALRGCQVVVFSSWKKQMQLAEVARRYGKVSVDFNASVGFDHFFSGHDLSLVKSDIVLRMFTQEPRRMTRFFLTPNKMIVTGSVLYEDPEDLVAQDGMDKRERFCRFYGFDPDRPVAVLFPKAILGFRKKARLWFSDWSDAQVDDYCQRLRDLQIAICEKVRDSGCNLLVKLHPSSYASYWSKVEDEYEYWNQFPWIKILVNTHTQAMFRHLDVGLGINSHSAMDTAYFGKPFIYVDSDLIPPPPLPGFHASDQSCLLPRGPSSHWDQNLSTYPNPWFASWIGWFARQEELSALLKDPATYRVDPEQLQRYIDEFWLHNDGLTSRRVVDLVRSEYEQIAAHRSEWASLARWRGRYQDFLGLFSRRVGAKPFHHA</sequence>